<keyword evidence="8 13" id="KW-0472">Membrane</keyword>
<organism evidence="15 16">
    <name type="scientific">Slackia equolifaciens</name>
    <dbReference type="NCBI Taxonomy" id="498718"/>
    <lineage>
        <taxon>Bacteria</taxon>
        <taxon>Bacillati</taxon>
        <taxon>Actinomycetota</taxon>
        <taxon>Coriobacteriia</taxon>
        <taxon>Eggerthellales</taxon>
        <taxon>Eggerthellaceae</taxon>
        <taxon>Slackia</taxon>
    </lineage>
</organism>
<evidence type="ECO:0000256" key="5">
    <source>
        <dbReference type="ARBA" id="ARBA00022692"/>
    </source>
</evidence>
<dbReference type="Proteomes" id="UP000269591">
    <property type="component" value="Unassembled WGS sequence"/>
</dbReference>
<dbReference type="Gene3D" id="3.90.950.20">
    <property type="entry name" value="CinA-like"/>
    <property type="match status" value="1"/>
</dbReference>
<dbReference type="InterPro" id="IPR048254">
    <property type="entry name" value="CDP_ALCOHOL_P_TRANSF_CS"/>
</dbReference>
<dbReference type="InterPro" id="IPR004570">
    <property type="entry name" value="Phosphatidylglycerol_P_synth"/>
</dbReference>
<evidence type="ECO:0000256" key="2">
    <source>
        <dbReference type="ARBA" id="ARBA00010441"/>
    </source>
</evidence>
<dbReference type="InterPro" id="IPR043130">
    <property type="entry name" value="CDP-OH_PTrfase_TM_dom"/>
</dbReference>
<keyword evidence="5 13" id="KW-0812">Transmembrane</keyword>
<dbReference type="Pfam" id="PF02464">
    <property type="entry name" value="CinA"/>
    <property type="match status" value="1"/>
</dbReference>
<feature type="transmembrane region" description="Helical" evidence="13">
    <location>
        <begin position="12"/>
        <end position="38"/>
    </location>
</feature>
<evidence type="ECO:0000259" key="14">
    <source>
        <dbReference type="Pfam" id="PF02464"/>
    </source>
</evidence>
<evidence type="ECO:0000256" key="3">
    <source>
        <dbReference type="ARBA" id="ARBA00022516"/>
    </source>
</evidence>
<proteinExistence type="inferred from homology"/>
<dbReference type="PANTHER" id="PTHR14269:SF62">
    <property type="entry name" value="CDP-DIACYLGLYCEROL--GLYCEROL-3-PHOSPHATE 3-PHOSPHATIDYLTRANSFERASE 1, CHLOROPLASTIC"/>
    <property type="match status" value="1"/>
</dbReference>
<accession>A0A3N0B264</accession>
<evidence type="ECO:0000256" key="8">
    <source>
        <dbReference type="ARBA" id="ARBA00023136"/>
    </source>
</evidence>
<keyword evidence="6 13" id="KW-1133">Transmembrane helix</keyword>
<evidence type="ECO:0000256" key="1">
    <source>
        <dbReference type="ARBA" id="ARBA00004141"/>
    </source>
</evidence>
<dbReference type="EMBL" id="QIBX01000003">
    <property type="protein sequence ID" value="RNL40980.1"/>
    <property type="molecule type" value="Genomic_DNA"/>
</dbReference>
<evidence type="ECO:0000256" key="12">
    <source>
        <dbReference type="RuleBase" id="RU003750"/>
    </source>
</evidence>
<dbReference type="InterPro" id="IPR050324">
    <property type="entry name" value="CDP-alcohol_PTase-I"/>
</dbReference>
<dbReference type="GO" id="GO:0016020">
    <property type="term" value="C:membrane"/>
    <property type="evidence" value="ECO:0007669"/>
    <property type="project" value="UniProtKB-SubCell"/>
</dbReference>
<dbReference type="InterPro" id="IPR000462">
    <property type="entry name" value="CDP-OH_P_trans"/>
</dbReference>
<feature type="transmembrane region" description="Helical" evidence="13">
    <location>
        <begin position="179"/>
        <end position="199"/>
    </location>
</feature>
<evidence type="ECO:0000313" key="15">
    <source>
        <dbReference type="EMBL" id="RNL40980.1"/>
    </source>
</evidence>
<evidence type="ECO:0000256" key="13">
    <source>
        <dbReference type="SAM" id="Phobius"/>
    </source>
</evidence>
<dbReference type="InterPro" id="IPR036653">
    <property type="entry name" value="CinA-like_C"/>
</dbReference>
<evidence type="ECO:0000256" key="7">
    <source>
        <dbReference type="ARBA" id="ARBA00023098"/>
    </source>
</evidence>
<dbReference type="UniPathway" id="UPA00085"/>
<feature type="transmembrane region" description="Helical" evidence="13">
    <location>
        <begin position="141"/>
        <end position="159"/>
    </location>
</feature>
<evidence type="ECO:0000256" key="11">
    <source>
        <dbReference type="NCBIfam" id="TIGR00560"/>
    </source>
</evidence>
<dbReference type="NCBIfam" id="TIGR00560">
    <property type="entry name" value="pgsA"/>
    <property type="match status" value="1"/>
</dbReference>
<evidence type="ECO:0000256" key="10">
    <source>
        <dbReference type="ARBA" id="ARBA00023264"/>
    </source>
</evidence>
<keyword evidence="4 12" id="KW-0808">Transferase</keyword>
<feature type="domain" description="CinA C-terminal" evidence="14">
    <location>
        <begin position="227"/>
        <end position="378"/>
    </location>
</feature>
<keyword evidence="16" id="KW-1185">Reference proteome</keyword>
<dbReference type="PROSITE" id="PS00379">
    <property type="entry name" value="CDP_ALCOHOL_P_TRANSF"/>
    <property type="match status" value="1"/>
</dbReference>
<dbReference type="EC" id="2.7.8.5" evidence="11"/>
<dbReference type="AlphaFoldDB" id="A0A3N0B264"/>
<dbReference type="InterPro" id="IPR008136">
    <property type="entry name" value="CinA_C"/>
</dbReference>
<reference evidence="16" key="1">
    <citation type="submission" date="2018-05" db="EMBL/GenBank/DDBJ databases">
        <title>Genome Sequencing of selected type strains of the family Eggerthellaceae.</title>
        <authorList>
            <person name="Danylec N."/>
            <person name="Stoll D.A."/>
            <person name="Doetsch A."/>
            <person name="Huch M."/>
        </authorList>
    </citation>
    <scope>NUCLEOTIDE SEQUENCE [LARGE SCALE GENOMIC DNA]</scope>
    <source>
        <strain evidence="16">DSM 24851</strain>
    </source>
</reference>
<keyword evidence="7" id="KW-0443">Lipid metabolism</keyword>
<protein>
    <recommendedName>
        <fullName evidence="11">CDP-diacylglycerol--glycerol-3-phosphate 3-phosphatidyltransferase</fullName>
        <ecNumber evidence="11">2.7.8.5</ecNumber>
    </recommendedName>
</protein>
<keyword evidence="10" id="KW-1208">Phospholipid metabolism</keyword>
<dbReference type="PANTHER" id="PTHR14269">
    <property type="entry name" value="CDP-DIACYLGLYCEROL--GLYCEROL-3-PHOSPHATE 3-PHOSPHATIDYLTRANSFERASE-RELATED"/>
    <property type="match status" value="1"/>
</dbReference>
<sequence>MAEAQSKGSDAILTPANIVTLVRICLVPVFVAALISPWPEWIGYDWLNQWKSWIAAAVFVLISCTDWLDGYLARSRNEVTDFGKFMDPLADKILVIAALLVLVELQALPSWVVLIIVAREFIVSGVRMVAANKGEVIAASWYGKFKTVFQMIAIVLFVVKENPVIREWSEMAYGALYGLSWLVMLIALVLTIVSMLDYISKARHLIGFKPRKGSAAEEAMAQADELSIEELVIRAACSKGLCLGTAESCTGGLIAATLTNVPGASGALFGGIVSYANEVKRNRLGVDERVLDEKGAVSEEVACQMAAGARRELSVDIAVSVTGIAGPGGAVPGKPVGTVWIGVSSKFATRAFLHHFDGDRDSVRRQTVNAALSLMLQEIEKF</sequence>
<feature type="transmembrane region" description="Helical" evidence="13">
    <location>
        <begin position="50"/>
        <end position="68"/>
    </location>
</feature>
<name>A0A3N0B264_9ACTN</name>
<dbReference type="OrthoDB" id="9796672at2"/>
<keyword evidence="3" id="KW-0444">Lipid biosynthesis</keyword>
<evidence type="ECO:0000256" key="6">
    <source>
        <dbReference type="ARBA" id="ARBA00022989"/>
    </source>
</evidence>
<comment type="subcellular location">
    <subcellularLocation>
        <location evidence="1">Membrane</location>
        <topology evidence="1">Multi-pass membrane protein</topology>
    </subcellularLocation>
</comment>
<keyword evidence="9" id="KW-0594">Phospholipid biosynthesis</keyword>
<dbReference type="RefSeq" id="WP_123208264.1">
    <property type="nucleotide sequence ID" value="NZ_JBHTHO010000001.1"/>
</dbReference>
<dbReference type="Gene3D" id="1.20.120.1760">
    <property type="match status" value="1"/>
</dbReference>
<gene>
    <name evidence="15" type="primary">pgsA</name>
    <name evidence="15" type="ORF">DMP06_03005</name>
</gene>
<dbReference type="GO" id="GO:0046474">
    <property type="term" value="P:glycerophospholipid biosynthetic process"/>
    <property type="evidence" value="ECO:0007669"/>
    <property type="project" value="TreeGrafter"/>
</dbReference>
<dbReference type="SUPFAM" id="SSF142433">
    <property type="entry name" value="CinA-like"/>
    <property type="match status" value="1"/>
</dbReference>
<dbReference type="GO" id="GO:0008444">
    <property type="term" value="F:CDP-diacylglycerol-glycerol-3-phosphate 3-phosphatidyltransferase activity"/>
    <property type="evidence" value="ECO:0007669"/>
    <property type="project" value="UniProtKB-UniRule"/>
</dbReference>
<comment type="similarity">
    <text evidence="2 12">Belongs to the CDP-alcohol phosphatidyltransferase class-I family.</text>
</comment>
<evidence type="ECO:0000256" key="9">
    <source>
        <dbReference type="ARBA" id="ARBA00023209"/>
    </source>
</evidence>
<evidence type="ECO:0000313" key="16">
    <source>
        <dbReference type="Proteomes" id="UP000269591"/>
    </source>
</evidence>
<dbReference type="Pfam" id="PF01066">
    <property type="entry name" value="CDP-OH_P_transf"/>
    <property type="match status" value="1"/>
</dbReference>
<comment type="caution">
    <text evidence="15">The sequence shown here is derived from an EMBL/GenBank/DDBJ whole genome shotgun (WGS) entry which is preliminary data.</text>
</comment>
<evidence type="ECO:0000256" key="4">
    <source>
        <dbReference type="ARBA" id="ARBA00022679"/>
    </source>
</evidence>
<feature type="transmembrane region" description="Helical" evidence="13">
    <location>
        <begin position="89"/>
        <end position="105"/>
    </location>
</feature>
<dbReference type="NCBIfam" id="TIGR00199">
    <property type="entry name" value="PncC_domain"/>
    <property type="match status" value="1"/>
</dbReference>